<dbReference type="Pfam" id="PF02631">
    <property type="entry name" value="RecX_HTH2"/>
    <property type="match status" value="1"/>
</dbReference>
<dbReference type="InterPro" id="IPR053925">
    <property type="entry name" value="RecX_HTH_3rd"/>
</dbReference>
<evidence type="ECO:0000259" key="6">
    <source>
        <dbReference type="Pfam" id="PF02631"/>
    </source>
</evidence>
<keyword evidence="4 5" id="KW-0963">Cytoplasm</keyword>
<evidence type="ECO:0000256" key="4">
    <source>
        <dbReference type="ARBA" id="ARBA00022490"/>
    </source>
</evidence>
<dbReference type="InterPro" id="IPR053924">
    <property type="entry name" value="RecX_HTH_2nd"/>
</dbReference>
<proteinExistence type="inferred from homology"/>
<comment type="caution">
    <text evidence="8">The sequence shown here is derived from an EMBL/GenBank/DDBJ whole genome shotgun (WGS) entry which is preliminary data.</text>
</comment>
<comment type="function">
    <text evidence="5">Modulates RecA activity.</text>
</comment>
<accession>A0A4S8I169</accession>
<dbReference type="EMBL" id="STFF01000001">
    <property type="protein sequence ID" value="THU41908.1"/>
    <property type="molecule type" value="Genomic_DNA"/>
</dbReference>
<dbReference type="InterPro" id="IPR036388">
    <property type="entry name" value="WH-like_DNA-bd_sf"/>
</dbReference>
<dbReference type="GO" id="GO:0006282">
    <property type="term" value="P:regulation of DNA repair"/>
    <property type="evidence" value="ECO:0007669"/>
    <property type="project" value="UniProtKB-UniRule"/>
</dbReference>
<evidence type="ECO:0000256" key="2">
    <source>
        <dbReference type="ARBA" id="ARBA00009695"/>
    </source>
</evidence>
<dbReference type="HAMAP" id="MF_01114">
    <property type="entry name" value="RecX"/>
    <property type="match status" value="1"/>
</dbReference>
<dbReference type="PANTHER" id="PTHR33602:SF1">
    <property type="entry name" value="REGULATORY PROTEIN RECX FAMILY PROTEIN"/>
    <property type="match status" value="1"/>
</dbReference>
<feature type="domain" description="RecX third three-helical" evidence="7">
    <location>
        <begin position="107"/>
        <end position="153"/>
    </location>
</feature>
<evidence type="ECO:0000313" key="8">
    <source>
        <dbReference type="EMBL" id="THU41908.1"/>
    </source>
</evidence>
<comment type="subcellular location">
    <subcellularLocation>
        <location evidence="1 5">Cytoplasm</location>
    </subcellularLocation>
</comment>
<comment type="similarity">
    <text evidence="2 5">Belongs to the RecX family.</text>
</comment>
<evidence type="ECO:0000259" key="7">
    <source>
        <dbReference type="Pfam" id="PF21981"/>
    </source>
</evidence>
<dbReference type="InterPro" id="IPR003783">
    <property type="entry name" value="Regulatory_RecX"/>
</dbReference>
<name>A0A4S8I169_9BACT</name>
<organism evidence="8 9">
    <name type="scientific">Niastella caeni</name>
    <dbReference type="NCBI Taxonomy" id="2569763"/>
    <lineage>
        <taxon>Bacteria</taxon>
        <taxon>Pseudomonadati</taxon>
        <taxon>Bacteroidota</taxon>
        <taxon>Chitinophagia</taxon>
        <taxon>Chitinophagales</taxon>
        <taxon>Chitinophagaceae</taxon>
        <taxon>Niastella</taxon>
    </lineage>
</organism>
<evidence type="ECO:0000256" key="3">
    <source>
        <dbReference type="ARBA" id="ARBA00018111"/>
    </source>
</evidence>
<dbReference type="Proteomes" id="UP000306918">
    <property type="component" value="Unassembled WGS sequence"/>
</dbReference>
<evidence type="ECO:0000256" key="1">
    <source>
        <dbReference type="ARBA" id="ARBA00004496"/>
    </source>
</evidence>
<sequence length="162" mass="18987">MLQRKQLTKEQALQKLRHYCAYQERCHIEAKEKLYSFGLRKQMVEESLAQLIEEDYLNEERFAIQFAGGKFRMKQWGRVKIKHALKQKQVSDYCINKALKELDAADYDKTLHKLAKQKWSTIKGEGVNGFVKMAKTTDYLLQKGFEPELVKGVVNELKEGKE</sequence>
<evidence type="ECO:0000313" key="9">
    <source>
        <dbReference type="Proteomes" id="UP000306918"/>
    </source>
</evidence>
<dbReference type="OrthoDB" id="1523826at2"/>
<keyword evidence="9" id="KW-1185">Reference proteome</keyword>
<dbReference type="PANTHER" id="PTHR33602">
    <property type="entry name" value="REGULATORY PROTEIN RECX FAMILY PROTEIN"/>
    <property type="match status" value="1"/>
</dbReference>
<feature type="domain" description="RecX second three-helical" evidence="6">
    <location>
        <begin position="58"/>
        <end position="99"/>
    </location>
</feature>
<dbReference type="AlphaFoldDB" id="A0A4S8I169"/>
<reference evidence="8 9" key="1">
    <citation type="submission" date="2019-04" db="EMBL/GenBank/DDBJ databases">
        <title>Niastella caeni sp. nov., isolated from activated sludge.</title>
        <authorList>
            <person name="Sheng M."/>
        </authorList>
    </citation>
    <scope>NUCLEOTIDE SEQUENCE [LARGE SCALE GENOMIC DNA]</scope>
    <source>
        <strain evidence="8 9">HX-2-15</strain>
    </source>
</reference>
<dbReference type="GO" id="GO:0005737">
    <property type="term" value="C:cytoplasm"/>
    <property type="evidence" value="ECO:0007669"/>
    <property type="project" value="UniProtKB-SubCell"/>
</dbReference>
<evidence type="ECO:0000256" key="5">
    <source>
        <dbReference type="HAMAP-Rule" id="MF_01114"/>
    </source>
</evidence>
<protein>
    <recommendedName>
        <fullName evidence="3 5">Regulatory protein RecX</fullName>
    </recommendedName>
</protein>
<dbReference type="Gene3D" id="1.10.10.10">
    <property type="entry name" value="Winged helix-like DNA-binding domain superfamily/Winged helix DNA-binding domain"/>
    <property type="match status" value="2"/>
</dbReference>
<dbReference type="Pfam" id="PF21981">
    <property type="entry name" value="RecX_HTH3"/>
    <property type="match status" value="1"/>
</dbReference>
<dbReference type="RefSeq" id="WP_136576396.1">
    <property type="nucleotide sequence ID" value="NZ_STFF01000001.1"/>
</dbReference>
<gene>
    <name evidence="5" type="primary">recX</name>
    <name evidence="8" type="ORF">FAM09_07350</name>
</gene>